<dbReference type="PRINTS" id="PR00420">
    <property type="entry name" value="RNGMNOXGNASE"/>
</dbReference>
<dbReference type="GO" id="GO:0071949">
    <property type="term" value="F:FAD binding"/>
    <property type="evidence" value="ECO:0007669"/>
    <property type="project" value="InterPro"/>
</dbReference>
<name>A0A1I1NUD1_9ACTN</name>
<accession>A0A1I1NUD1</accession>
<sequence>MDAQLTRWDVVVVGGGPAGAAAALAARRHGASVLVLDRADFPRDKVCGDGVAPEALDVLGALGADVDAVTDGFPAVPRLRLTSPSGRTVERTMHRPAVVVPRAVLDARVLDAALAAGAAFGRHTVRRLTPGPDGVDVDGELTAGVVVGADGAESVVRRALGIGANRPDRLAVAIRGYAPAAEEGVQVITTTDQRWPAYAWSFPVGDGRANVGYGELVSGGATRAGLLEGLHRLLPGVAPEGLRAHRLPLSTGRPRQPDGRVVLAGDAASLINPMTGEGIFYAVLSGALAGAAAAHGAGAGAVLRAALADRLGTHLRHTSAASRLSSRPWLMDAAFGAAAADQRVFDDVVALGLADGRLTARTLIGAVSALRPRTRPGRPA</sequence>
<dbReference type="InterPro" id="IPR011777">
    <property type="entry name" value="Geranylgeranyl_Rdtase_fam"/>
</dbReference>
<proteinExistence type="predicted"/>
<dbReference type="GO" id="GO:0016628">
    <property type="term" value="F:oxidoreductase activity, acting on the CH-CH group of donors, NAD or NADP as acceptor"/>
    <property type="evidence" value="ECO:0007669"/>
    <property type="project" value="InterPro"/>
</dbReference>
<dbReference type="Proteomes" id="UP000199022">
    <property type="component" value="Unassembled WGS sequence"/>
</dbReference>
<feature type="domain" description="FAD-binding" evidence="1">
    <location>
        <begin position="8"/>
        <end position="168"/>
    </location>
</feature>
<dbReference type="InterPro" id="IPR002938">
    <property type="entry name" value="FAD-bd"/>
</dbReference>
<evidence type="ECO:0000259" key="1">
    <source>
        <dbReference type="Pfam" id="PF01494"/>
    </source>
</evidence>
<keyword evidence="3" id="KW-1185">Reference proteome</keyword>
<gene>
    <name evidence="2" type="ORF">SAMN05661030_2279</name>
</gene>
<dbReference type="STRING" id="1225127.SAMN05661030_2279"/>
<dbReference type="Gene3D" id="3.50.50.60">
    <property type="entry name" value="FAD/NAD(P)-binding domain"/>
    <property type="match status" value="1"/>
</dbReference>
<organism evidence="2 3">
    <name type="scientific">Klenkia taihuensis</name>
    <dbReference type="NCBI Taxonomy" id="1225127"/>
    <lineage>
        <taxon>Bacteria</taxon>
        <taxon>Bacillati</taxon>
        <taxon>Actinomycetota</taxon>
        <taxon>Actinomycetes</taxon>
        <taxon>Geodermatophilales</taxon>
        <taxon>Geodermatophilaceae</taxon>
        <taxon>Klenkia</taxon>
    </lineage>
</organism>
<evidence type="ECO:0000313" key="2">
    <source>
        <dbReference type="EMBL" id="SFD01284.1"/>
    </source>
</evidence>
<dbReference type="SUPFAM" id="SSF51905">
    <property type="entry name" value="FAD/NAD(P)-binding domain"/>
    <property type="match status" value="1"/>
</dbReference>
<reference evidence="3" key="1">
    <citation type="submission" date="2016-10" db="EMBL/GenBank/DDBJ databases">
        <authorList>
            <person name="Varghese N."/>
            <person name="Submissions S."/>
        </authorList>
    </citation>
    <scope>NUCLEOTIDE SEQUENCE [LARGE SCALE GENOMIC DNA]</scope>
    <source>
        <strain evidence="3">DSM 45962</strain>
    </source>
</reference>
<protein>
    <submittedName>
        <fullName evidence="2">Geranylgeranyl reductase family</fullName>
    </submittedName>
</protein>
<dbReference type="EMBL" id="FOMD01000002">
    <property type="protein sequence ID" value="SFD01284.1"/>
    <property type="molecule type" value="Genomic_DNA"/>
</dbReference>
<dbReference type="InterPro" id="IPR036188">
    <property type="entry name" value="FAD/NAD-bd_sf"/>
</dbReference>
<evidence type="ECO:0000313" key="3">
    <source>
        <dbReference type="Proteomes" id="UP000199022"/>
    </source>
</evidence>
<dbReference type="NCBIfam" id="TIGR02032">
    <property type="entry name" value="GG-red-SF"/>
    <property type="match status" value="1"/>
</dbReference>
<dbReference type="AlphaFoldDB" id="A0A1I1NUD1"/>
<dbReference type="InterPro" id="IPR050407">
    <property type="entry name" value="Geranylgeranyl_reductase"/>
</dbReference>
<dbReference type="PANTHER" id="PTHR42685">
    <property type="entry name" value="GERANYLGERANYL DIPHOSPHATE REDUCTASE"/>
    <property type="match status" value="1"/>
</dbReference>
<dbReference type="PANTHER" id="PTHR42685:SF22">
    <property type="entry name" value="CONDITIONED MEDIUM FACTOR RECEPTOR 1"/>
    <property type="match status" value="1"/>
</dbReference>
<dbReference type="RefSeq" id="WP_242657466.1">
    <property type="nucleotide sequence ID" value="NZ_BNAC01000004.1"/>
</dbReference>
<dbReference type="Pfam" id="PF01494">
    <property type="entry name" value="FAD_binding_3"/>
    <property type="match status" value="1"/>
</dbReference>